<comment type="caution">
    <text evidence="2">The sequence shown here is derived from an EMBL/GenBank/DDBJ whole genome shotgun (WGS) entry which is preliminary data.</text>
</comment>
<dbReference type="CDD" id="cd00207">
    <property type="entry name" value="fer2"/>
    <property type="match status" value="1"/>
</dbReference>
<organism evidence="2 3">
    <name type="scientific">Morganella psychrotolerans</name>
    <dbReference type="NCBI Taxonomy" id="368603"/>
    <lineage>
        <taxon>Bacteria</taxon>
        <taxon>Pseudomonadati</taxon>
        <taxon>Pseudomonadota</taxon>
        <taxon>Gammaproteobacteria</taxon>
        <taxon>Enterobacterales</taxon>
        <taxon>Morganellaceae</taxon>
        <taxon>Morganella</taxon>
    </lineage>
</organism>
<dbReference type="Gene3D" id="3.10.20.30">
    <property type="match status" value="1"/>
</dbReference>
<dbReference type="Proteomes" id="UP000092247">
    <property type="component" value="Unassembled WGS sequence"/>
</dbReference>
<reference evidence="2 3" key="1">
    <citation type="submission" date="2016-06" db="EMBL/GenBank/DDBJ databases">
        <authorList>
            <person name="Kjaerup R.B."/>
            <person name="Dalgaard T.S."/>
            <person name="Juul-Madsen H.R."/>
        </authorList>
    </citation>
    <scope>NUCLEOTIDE SEQUENCE [LARGE SCALE GENOMIC DNA]</scope>
    <source>
        <strain evidence="2 3">GCSL-Mp3</strain>
    </source>
</reference>
<dbReference type="RefSeq" id="WP_067421899.1">
    <property type="nucleotide sequence ID" value="NZ_LZEX01000003.1"/>
</dbReference>
<proteinExistence type="predicted"/>
<dbReference type="InterPro" id="IPR036010">
    <property type="entry name" value="2Fe-2S_ferredoxin-like_sf"/>
</dbReference>
<evidence type="ECO:0000313" key="2">
    <source>
        <dbReference type="EMBL" id="OBU10619.1"/>
    </source>
</evidence>
<dbReference type="InterPro" id="IPR006058">
    <property type="entry name" value="2Fe2S_fd_BS"/>
</dbReference>
<gene>
    <name evidence="2" type="ORF">AYY17_15410</name>
</gene>
<dbReference type="InterPro" id="IPR001041">
    <property type="entry name" value="2Fe-2S_ferredoxin-type"/>
</dbReference>
<dbReference type="EMBL" id="LZEX01000003">
    <property type="protein sequence ID" value="OBU10619.1"/>
    <property type="molecule type" value="Genomic_DNA"/>
</dbReference>
<dbReference type="AlphaFoldDB" id="A0A1B8HMI1"/>
<evidence type="ECO:0000313" key="3">
    <source>
        <dbReference type="Proteomes" id="UP000092247"/>
    </source>
</evidence>
<dbReference type="PROSITE" id="PS00197">
    <property type="entry name" value="2FE2S_FER_1"/>
    <property type="match status" value="1"/>
</dbReference>
<protein>
    <recommendedName>
        <fullName evidence="1">2Fe-2S ferredoxin-type domain-containing protein</fullName>
    </recommendedName>
</protein>
<accession>A0A1B8HMI1</accession>
<dbReference type="Pfam" id="PF00111">
    <property type="entry name" value="Fer2"/>
    <property type="match status" value="1"/>
</dbReference>
<evidence type="ECO:0000259" key="1">
    <source>
        <dbReference type="PROSITE" id="PS51085"/>
    </source>
</evidence>
<feature type="domain" description="2Fe-2S ferredoxin-type" evidence="1">
    <location>
        <begin position="1"/>
        <end position="85"/>
    </location>
</feature>
<name>A0A1B8HMI1_9GAMM</name>
<dbReference type="GO" id="GO:0051537">
    <property type="term" value="F:2 iron, 2 sulfur cluster binding"/>
    <property type="evidence" value="ECO:0007669"/>
    <property type="project" value="InterPro"/>
</dbReference>
<dbReference type="InterPro" id="IPR012675">
    <property type="entry name" value="Beta-grasp_dom_sf"/>
</dbReference>
<dbReference type="PROSITE" id="PS51085">
    <property type="entry name" value="2FE2S_FER_2"/>
    <property type="match status" value="1"/>
</dbReference>
<dbReference type="SUPFAM" id="SSF54292">
    <property type="entry name" value="2Fe-2S ferredoxin-like"/>
    <property type="match status" value="1"/>
</dbReference>
<sequence>MPGCIHAIQSEKRIEATSDGSTILERLESVGIVVEYQCREGYCGSCRVPLLADTVEYVTQPLAFVNPGEVLPCCSRPRTDVKLDI</sequence>
<dbReference type="NCBIfam" id="NF007985">
    <property type="entry name" value="PRK10713.1"/>
    <property type="match status" value="1"/>
</dbReference>